<dbReference type="AlphaFoldDB" id="A0A0A8YJX2"/>
<protein>
    <submittedName>
        <fullName evidence="1">Uncharacterized protein</fullName>
    </submittedName>
</protein>
<sequence length="67" mass="7425">MLLCSVTCGSHPEWRKSYQKEETRHTSIGPGSTTWPTMNSRSCVTADMIQGTVQGTPCNNVKLGLRR</sequence>
<proteinExistence type="predicted"/>
<dbReference type="EMBL" id="GBRH01271464">
    <property type="protein sequence ID" value="JAD26431.1"/>
    <property type="molecule type" value="Transcribed_RNA"/>
</dbReference>
<organism evidence="1">
    <name type="scientific">Arundo donax</name>
    <name type="common">Giant reed</name>
    <name type="synonym">Donax arundinaceus</name>
    <dbReference type="NCBI Taxonomy" id="35708"/>
    <lineage>
        <taxon>Eukaryota</taxon>
        <taxon>Viridiplantae</taxon>
        <taxon>Streptophyta</taxon>
        <taxon>Embryophyta</taxon>
        <taxon>Tracheophyta</taxon>
        <taxon>Spermatophyta</taxon>
        <taxon>Magnoliopsida</taxon>
        <taxon>Liliopsida</taxon>
        <taxon>Poales</taxon>
        <taxon>Poaceae</taxon>
        <taxon>PACMAD clade</taxon>
        <taxon>Arundinoideae</taxon>
        <taxon>Arundineae</taxon>
        <taxon>Arundo</taxon>
    </lineage>
</organism>
<name>A0A0A8YJX2_ARUDO</name>
<reference evidence="1" key="2">
    <citation type="journal article" date="2015" name="Data Brief">
        <title>Shoot transcriptome of the giant reed, Arundo donax.</title>
        <authorList>
            <person name="Barrero R.A."/>
            <person name="Guerrero F.D."/>
            <person name="Moolhuijzen P."/>
            <person name="Goolsby J.A."/>
            <person name="Tidwell J."/>
            <person name="Bellgard S.E."/>
            <person name="Bellgard M.I."/>
        </authorList>
    </citation>
    <scope>NUCLEOTIDE SEQUENCE</scope>
    <source>
        <tissue evidence="1">Shoot tissue taken approximately 20 cm above the soil surface</tissue>
    </source>
</reference>
<evidence type="ECO:0000313" key="1">
    <source>
        <dbReference type="EMBL" id="JAD26431.1"/>
    </source>
</evidence>
<accession>A0A0A8YJX2</accession>
<reference evidence="1" key="1">
    <citation type="submission" date="2014-09" db="EMBL/GenBank/DDBJ databases">
        <authorList>
            <person name="Magalhaes I.L.F."/>
            <person name="Oliveira U."/>
            <person name="Santos F.R."/>
            <person name="Vidigal T.H.D.A."/>
            <person name="Brescovit A.D."/>
            <person name="Santos A.J."/>
        </authorList>
    </citation>
    <scope>NUCLEOTIDE SEQUENCE</scope>
    <source>
        <tissue evidence="1">Shoot tissue taken approximately 20 cm above the soil surface</tissue>
    </source>
</reference>